<dbReference type="STRING" id="1218173.BALCAV_0211835"/>
<protein>
    <submittedName>
        <fullName evidence="3">5'-nucleotidase</fullName>
    </submittedName>
</protein>
<dbReference type="InterPro" id="IPR036412">
    <property type="entry name" value="HAD-like_sf"/>
</dbReference>
<sequence length="217" mass="24860">MNEVNVFLFDLDGTLTDPKVGITKSVQYALRKFDIEVTDLDELECFIGPPLKQSFSEVYSLSSEQTEQAIGFYRERFIEKGLFENELYPGVMELLQTLKERNYQVVLATSKPTVFAEKVLIYFKLDRYFDLVVGSHLDGGRSAKAEIIDFILQKYPMKKKSEFVMVGDRKHDLIGANEVGIQSIAVLYGYGSYQELQEQNPVAICESVEQLRNRLIK</sequence>
<dbReference type="GO" id="GO:0005829">
    <property type="term" value="C:cytosol"/>
    <property type="evidence" value="ECO:0007669"/>
    <property type="project" value="TreeGrafter"/>
</dbReference>
<dbReference type="InterPro" id="IPR006439">
    <property type="entry name" value="HAD-SF_hydro_IA"/>
</dbReference>
<dbReference type="Gene3D" id="1.10.150.240">
    <property type="entry name" value="Putative phosphatase, domain 2"/>
    <property type="match status" value="1"/>
</dbReference>
<organism evidence="3 5">
    <name type="scientific">Alkalihalobacillus alcalophilus ATCC 27647 = CGMCC 1.3604</name>
    <dbReference type="NCBI Taxonomy" id="1218173"/>
    <lineage>
        <taxon>Bacteria</taxon>
        <taxon>Bacillati</taxon>
        <taxon>Bacillota</taxon>
        <taxon>Bacilli</taxon>
        <taxon>Bacillales</taxon>
        <taxon>Bacillaceae</taxon>
        <taxon>Alkalihalobacillus</taxon>
    </lineage>
</organism>
<evidence type="ECO:0000256" key="1">
    <source>
        <dbReference type="ARBA" id="ARBA00022801"/>
    </source>
</evidence>
<dbReference type="NCBIfam" id="TIGR01549">
    <property type="entry name" value="HAD-SF-IA-v1"/>
    <property type="match status" value="1"/>
</dbReference>
<gene>
    <name evidence="4" type="ORF">AJ85_08395</name>
    <name evidence="3" type="ORF">BALCAV_0211835</name>
</gene>
<evidence type="ECO:0000313" key="5">
    <source>
        <dbReference type="Proteomes" id="UP000002754"/>
    </source>
</evidence>
<dbReference type="GO" id="GO:0016787">
    <property type="term" value="F:hydrolase activity"/>
    <property type="evidence" value="ECO:0007669"/>
    <property type="project" value="UniProtKB-KW"/>
</dbReference>
<dbReference type="SUPFAM" id="SSF56784">
    <property type="entry name" value="HAD-like"/>
    <property type="match status" value="1"/>
</dbReference>
<dbReference type="Pfam" id="PF13419">
    <property type="entry name" value="HAD_2"/>
    <property type="match status" value="1"/>
</dbReference>
<dbReference type="RefSeq" id="WP_003324062.1">
    <property type="nucleotide sequence ID" value="NZ_ALPT02000035.1"/>
</dbReference>
<accession>A0A094WHE3</accession>
<dbReference type="GO" id="GO:0004713">
    <property type="term" value="F:protein tyrosine kinase activity"/>
    <property type="evidence" value="ECO:0007669"/>
    <property type="project" value="TreeGrafter"/>
</dbReference>
<dbReference type="CDD" id="cd04302">
    <property type="entry name" value="HAD_5NT"/>
    <property type="match status" value="1"/>
</dbReference>
<reference evidence="3 5" key="1">
    <citation type="journal article" date="2014" name="Genome Announc.">
        <title>Draft Genome Sequence of Bacillus alcalophilus AV1934, a Classic Alkaliphile Isolated from Human Feces in 1934.</title>
        <authorList>
            <person name="Attie O."/>
            <person name="Jayaprakash A."/>
            <person name="Shah H."/>
            <person name="Paulsen I.T."/>
            <person name="Morino M."/>
            <person name="Takahashi Y."/>
            <person name="Narumi I."/>
            <person name="Sachidanandam R."/>
            <person name="Satoh K."/>
            <person name="Ito M."/>
            <person name="Krulwich T.A."/>
        </authorList>
    </citation>
    <scope>NUCLEOTIDE SEQUENCE [LARGE SCALE GENOMIC DNA]</scope>
    <source>
        <strain evidence="3 5">AV1934</strain>
    </source>
</reference>
<dbReference type="InterPro" id="IPR023198">
    <property type="entry name" value="PGP-like_dom2"/>
</dbReference>
<dbReference type="OrthoDB" id="9792518at2"/>
<dbReference type="InterPro" id="IPR050155">
    <property type="entry name" value="HAD-like_hydrolase_sf"/>
</dbReference>
<evidence type="ECO:0000313" key="4">
    <source>
        <dbReference type="EMBL" id="THG90873.1"/>
    </source>
</evidence>
<keyword evidence="5" id="KW-1185">Reference proteome</keyword>
<dbReference type="InterPro" id="IPR023214">
    <property type="entry name" value="HAD_sf"/>
</dbReference>
<dbReference type="FunFam" id="3.40.50.1000:FF:000022">
    <property type="entry name" value="Phosphoglycolate phosphatase"/>
    <property type="match status" value="1"/>
</dbReference>
<dbReference type="PANTHER" id="PTHR43434:SF20">
    <property type="entry name" value="5'-NUCLEOTIDASE"/>
    <property type="match status" value="1"/>
</dbReference>
<proteinExistence type="predicted"/>
<evidence type="ECO:0000313" key="6">
    <source>
        <dbReference type="Proteomes" id="UP000297014"/>
    </source>
</evidence>
<keyword evidence="1" id="KW-0378">Hydrolase</keyword>
<dbReference type="AlphaFoldDB" id="A0A094WHE3"/>
<comment type="caution">
    <text evidence="3">The sequence shown here is derived from an EMBL/GenBank/DDBJ whole genome shotgun (WGS) entry which is preliminary data.</text>
</comment>
<dbReference type="EMBL" id="JALP01000107">
    <property type="protein sequence ID" value="THG90873.1"/>
    <property type="molecule type" value="Genomic_DNA"/>
</dbReference>
<dbReference type="Proteomes" id="UP000002754">
    <property type="component" value="Unassembled WGS sequence"/>
</dbReference>
<evidence type="ECO:0000256" key="2">
    <source>
        <dbReference type="ARBA" id="ARBA00022842"/>
    </source>
</evidence>
<keyword evidence="2" id="KW-0460">Magnesium</keyword>
<dbReference type="Gene3D" id="3.40.50.1000">
    <property type="entry name" value="HAD superfamily/HAD-like"/>
    <property type="match status" value="1"/>
</dbReference>
<dbReference type="Proteomes" id="UP000297014">
    <property type="component" value="Unassembled WGS sequence"/>
</dbReference>
<dbReference type="eggNOG" id="COG0546">
    <property type="taxonomic scope" value="Bacteria"/>
</dbReference>
<name>A0A094WHE3_ALKAL</name>
<dbReference type="InterPro" id="IPR041492">
    <property type="entry name" value="HAD_2"/>
</dbReference>
<dbReference type="EMBL" id="ALPT02000035">
    <property type="protein sequence ID" value="KGA97199.1"/>
    <property type="molecule type" value="Genomic_DNA"/>
</dbReference>
<reference evidence="4 6" key="2">
    <citation type="submission" date="2014-01" db="EMBL/GenBank/DDBJ databases">
        <title>Draft genome sequencing of Bacillus alcalophilus CGMCC 1.3604.</title>
        <authorList>
            <person name="Yang J."/>
            <person name="Diao L."/>
            <person name="Yang S."/>
        </authorList>
    </citation>
    <scope>NUCLEOTIDE SEQUENCE [LARGE SCALE GENOMIC DNA]</scope>
    <source>
        <strain evidence="4 6">CGMCC 1.3604</strain>
    </source>
</reference>
<evidence type="ECO:0000313" key="3">
    <source>
        <dbReference type="EMBL" id="KGA97199.1"/>
    </source>
</evidence>
<dbReference type="PANTHER" id="PTHR43434">
    <property type="entry name" value="PHOSPHOGLYCOLATE PHOSPHATASE"/>
    <property type="match status" value="1"/>
</dbReference>